<keyword evidence="1" id="KW-0812">Transmembrane</keyword>
<accession>A0A6I4SQ20</accession>
<feature type="transmembrane region" description="Helical" evidence="1">
    <location>
        <begin position="111"/>
        <end position="131"/>
    </location>
</feature>
<name>A0A6I4SQ20_9SPHN</name>
<comment type="caution">
    <text evidence="2">The sequence shown here is derived from an EMBL/GenBank/DDBJ whole genome shotgun (WGS) entry which is preliminary data.</text>
</comment>
<evidence type="ECO:0000313" key="2">
    <source>
        <dbReference type="EMBL" id="MXO57904.1"/>
    </source>
</evidence>
<evidence type="ECO:0000313" key="3">
    <source>
        <dbReference type="Proteomes" id="UP000468943"/>
    </source>
</evidence>
<keyword evidence="1" id="KW-1133">Transmembrane helix</keyword>
<keyword evidence="1" id="KW-0472">Membrane</keyword>
<dbReference type="EMBL" id="WTYS01000001">
    <property type="protein sequence ID" value="MXO57904.1"/>
    <property type="molecule type" value="Genomic_DNA"/>
</dbReference>
<proteinExistence type="predicted"/>
<feature type="transmembrane region" description="Helical" evidence="1">
    <location>
        <begin position="203"/>
        <end position="225"/>
    </location>
</feature>
<dbReference type="InterPro" id="IPR005240">
    <property type="entry name" value="DUF389"/>
</dbReference>
<dbReference type="Proteomes" id="UP000468943">
    <property type="component" value="Unassembled WGS sequence"/>
</dbReference>
<gene>
    <name evidence="2" type="ORF">GRI36_13590</name>
</gene>
<keyword evidence="3" id="KW-1185">Reference proteome</keyword>
<dbReference type="OrthoDB" id="9790659at2"/>
<sequence length="507" mass="53771">MPMASEAPGSTDLSFARAIVGWRIWWRDSVLGTVDQSAVIEKRRAECNLSARYLFMTAMSGGIAILGLLLSSPAVVIGAMLLSPLMDPIMGLGFALATGDYKWLRKSAKSLAWGTVMAVGLCALVVFLSPLKEITTEIAARTRPNLFDLLVALFSALAGAYAMIRGREGTIVGVAIATALMPPLAVVGFGLATFNWTVFSGALLLYVTNLMTIALTAALMARLYGFRTTLSDRQTQLQTLVIVVAFVGLAVPLGLTLIKIGQEANGARQVRAEIMNNFDAKSRLSAMEINWDAEPISIDATVFTPRLIPDAEERSSRALARGLGSPVNLVITQYQVGTSASAAEEAQLANARAAEEAAAAERAADLSKRLALVAGVEVKDVMVDRQNRRAMVKAKALEGATLAAYAELEGRIAATEPEWKIELVPPPRALPSVGFDDGEPSEAGQAAIKLIAWAAKRVDAPVKLSGPTEQVKRTRTLLLELGLADVQVVDGTTGGNNVTARWGAPGS</sequence>
<dbReference type="AlphaFoldDB" id="A0A6I4SQ20"/>
<reference evidence="2 3" key="1">
    <citation type="submission" date="2019-12" db="EMBL/GenBank/DDBJ databases">
        <title>Genomic-based taxomic classification of the family Erythrobacteraceae.</title>
        <authorList>
            <person name="Xu L."/>
        </authorList>
    </citation>
    <scope>NUCLEOTIDE SEQUENCE [LARGE SCALE GENOMIC DNA]</scope>
    <source>
        <strain evidence="2 3">JCM 17802</strain>
    </source>
</reference>
<dbReference type="PANTHER" id="PTHR20992:SF9">
    <property type="entry name" value="AT15442P-RELATED"/>
    <property type="match status" value="1"/>
</dbReference>
<dbReference type="PANTHER" id="PTHR20992">
    <property type="entry name" value="AT15442P-RELATED"/>
    <property type="match status" value="1"/>
</dbReference>
<feature type="transmembrane region" description="Helical" evidence="1">
    <location>
        <begin position="76"/>
        <end position="99"/>
    </location>
</feature>
<evidence type="ECO:0000256" key="1">
    <source>
        <dbReference type="SAM" id="Phobius"/>
    </source>
</evidence>
<feature type="transmembrane region" description="Helical" evidence="1">
    <location>
        <begin position="51"/>
        <end position="70"/>
    </location>
</feature>
<organism evidence="2 3">
    <name type="scientific">Pontixanthobacter gangjinensis</name>
    <dbReference type="NCBI Taxonomy" id="1028742"/>
    <lineage>
        <taxon>Bacteria</taxon>
        <taxon>Pseudomonadati</taxon>
        <taxon>Pseudomonadota</taxon>
        <taxon>Alphaproteobacteria</taxon>
        <taxon>Sphingomonadales</taxon>
        <taxon>Erythrobacteraceae</taxon>
        <taxon>Pontixanthobacter</taxon>
    </lineage>
</organism>
<feature type="transmembrane region" description="Helical" evidence="1">
    <location>
        <begin position="146"/>
        <end position="164"/>
    </location>
</feature>
<feature type="transmembrane region" description="Helical" evidence="1">
    <location>
        <begin position="171"/>
        <end position="191"/>
    </location>
</feature>
<dbReference type="Pfam" id="PF04087">
    <property type="entry name" value="DUF389"/>
    <property type="match status" value="1"/>
</dbReference>
<protein>
    <submittedName>
        <fullName evidence="2">DUF389 domain-containing protein</fullName>
    </submittedName>
</protein>
<feature type="transmembrane region" description="Helical" evidence="1">
    <location>
        <begin position="237"/>
        <end position="258"/>
    </location>
</feature>